<keyword evidence="1" id="KW-0614">Plasmid</keyword>
<evidence type="ECO:0000313" key="1">
    <source>
        <dbReference type="EMBL" id="BDD02185.1"/>
    </source>
</evidence>
<dbReference type="RefSeq" id="WP_338399438.1">
    <property type="nucleotide sequence ID" value="NZ_AP025299.1"/>
</dbReference>
<keyword evidence="2" id="KW-1185">Reference proteome</keyword>
<protein>
    <submittedName>
        <fullName evidence="1">Uncharacterized protein</fullName>
    </submittedName>
</protein>
<evidence type="ECO:0000313" key="2">
    <source>
        <dbReference type="Proteomes" id="UP001354989"/>
    </source>
</evidence>
<name>A0ABM7VMN7_9BACT</name>
<reference evidence="1 2" key="1">
    <citation type="submission" date="2021-12" db="EMBL/GenBank/DDBJ databases">
        <title>Genome sequencing of bacteria with rrn-lacking chromosome and rrn-plasmid.</title>
        <authorList>
            <person name="Anda M."/>
            <person name="Iwasaki W."/>
        </authorList>
    </citation>
    <scope>NUCLEOTIDE SEQUENCE [LARGE SCALE GENOMIC DNA]</scope>
    <source>
        <strain evidence="1 2">NBRC 101262</strain>
        <plasmid evidence="1 2">pPP7</plasmid>
    </source>
</reference>
<accession>A0ABM7VMN7</accession>
<gene>
    <name evidence="1" type="ORF">PEPS_44650</name>
</gene>
<dbReference type="EMBL" id="AP025299">
    <property type="protein sequence ID" value="BDD02185.1"/>
    <property type="molecule type" value="Genomic_DNA"/>
</dbReference>
<organism evidence="1 2">
    <name type="scientific">Persicobacter psychrovividus</name>
    <dbReference type="NCBI Taxonomy" id="387638"/>
    <lineage>
        <taxon>Bacteria</taxon>
        <taxon>Pseudomonadati</taxon>
        <taxon>Bacteroidota</taxon>
        <taxon>Cytophagia</taxon>
        <taxon>Cytophagales</taxon>
        <taxon>Persicobacteraceae</taxon>
        <taxon>Persicobacter</taxon>
    </lineage>
</organism>
<dbReference type="Proteomes" id="UP001354989">
    <property type="component" value="Plasmid pPP7"/>
</dbReference>
<proteinExistence type="predicted"/>
<geneLocation type="plasmid" evidence="1 2">
    <name>pPP7</name>
</geneLocation>
<sequence length="212" mass="24809">MEFKDIIIQAFSENRKEFNIESSVVETSFNSNLTGFETEDIWRFVIELIDDEEIDGYIEDLKGVITIFKVFDFEYYYKSPEMEKKKLILKSLRDGISILCEKFSVSNNFFEEAYLQTLSDGVKYRSKWGNEALSLGDLWQANIYLELDFGVSKISAVFKNMESGIVVEKILVNPKPNYMFFDRCLGRSFWDDEGAFCLESKNKKEIWKAKPE</sequence>